<keyword evidence="1" id="KW-0690">Ribosome biogenesis</keyword>
<dbReference type="Proteomes" id="UP000006804">
    <property type="component" value="Chromosome"/>
</dbReference>
<evidence type="ECO:0000313" key="8">
    <source>
        <dbReference type="Proteomes" id="UP000006804"/>
    </source>
</evidence>
<dbReference type="GO" id="GO:0008234">
    <property type="term" value="F:cysteine-type peptidase activity"/>
    <property type="evidence" value="ECO:0007669"/>
    <property type="project" value="UniProtKB-KW"/>
</dbReference>
<dbReference type="EMBL" id="CP002351">
    <property type="protein sequence ID" value="AEH51997.1"/>
    <property type="molecule type" value="Genomic_DNA"/>
</dbReference>
<dbReference type="InterPro" id="IPR036764">
    <property type="entry name" value="Peptidase_Prp_sf"/>
</dbReference>
<dbReference type="HOGENOM" id="CLU_140910_2_1_0"/>
<dbReference type="Pfam" id="PF04327">
    <property type="entry name" value="Peptidase_Prp"/>
    <property type="match status" value="1"/>
</dbReference>
<proteinExistence type="inferred from homology"/>
<dbReference type="PANTHER" id="PTHR39178">
    <property type="entry name" value="HYPOTHETICAL RIBOSOME-ASSOCIATED PROTEIN"/>
    <property type="match status" value="1"/>
</dbReference>
<evidence type="ECO:0000256" key="6">
    <source>
        <dbReference type="ARBA" id="ARBA00044538"/>
    </source>
</evidence>
<dbReference type="STRING" id="688269.Theth_1957"/>
<dbReference type="CDD" id="cd16332">
    <property type="entry name" value="Prp-like"/>
    <property type="match status" value="1"/>
</dbReference>
<dbReference type="eggNOG" id="COG2868">
    <property type="taxonomic scope" value="Bacteria"/>
</dbReference>
<keyword evidence="2" id="KW-0645">Protease</keyword>
<accession>F7YXG6</accession>
<evidence type="ECO:0000256" key="1">
    <source>
        <dbReference type="ARBA" id="ARBA00022517"/>
    </source>
</evidence>
<dbReference type="Gene3D" id="3.30.70.1490">
    <property type="entry name" value="Cysteine protease Prp"/>
    <property type="match status" value="1"/>
</dbReference>
<dbReference type="GO" id="GO:0042254">
    <property type="term" value="P:ribosome biogenesis"/>
    <property type="evidence" value="ECO:0007669"/>
    <property type="project" value="UniProtKB-KW"/>
</dbReference>
<dbReference type="PANTHER" id="PTHR39178:SF1">
    <property type="entry name" value="RIBOSOMAL-PROCESSING CYSTEINE PROTEASE PRP"/>
    <property type="match status" value="1"/>
</dbReference>
<evidence type="ECO:0000256" key="4">
    <source>
        <dbReference type="ARBA" id="ARBA00022807"/>
    </source>
</evidence>
<keyword evidence="8" id="KW-1185">Reference proteome</keyword>
<dbReference type="PATRIC" id="fig|688269.3.peg.2018"/>
<comment type="similarity">
    <text evidence="5">Belongs to the Prp family.</text>
</comment>
<dbReference type="InterPro" id="IPR007422">
    <property type="entry name" value="Peptidase_Prp"/>
</dbReference>
<keyword evidence="3" id="KW-0378">Hydrolase</keyword>
<gene>
    <name evidence="7" type="ORF">Theth_1957</name>
</gene>
<name>F7YXG6_9THEM</name>
<evidence type="ECO:0000313" key="7">
    <source>
        <dbReference type="EMBL" id="AEH51997.1"/>
    </source>
</evidence>
<reference evidence="7 8" key="1">
    <citation type="submission" date="2010-11" db="EMBL/GenBank/DDBJ databases">
        <title>The complete genome of Thermotoga thermarum DSM 5069.</title>
        <authorList>
            <consortium name="US DOE Joint Genome Institute (JGI-PGF)"/>
            <person name="Lucas S."/>
            <person name="Copeland A."/>
            <person name="Lapidus A."/>
            <person name="Bruce D."/>
            <person name="Goodwin L."/>
            <person name="Pitluck S."/>
            <person name="Kyrpides N."/>
            <person name="Mavromatis K."/>
            <person name="Ivanova N."/>
            <person name="Zeytun A."/>
            <person name="Brettin T."/>
            <person name="Detter J.C."/>
            <person name="Tapia R."/>
            <person name="Han C."/>
            <person name="Land M."/>
            <person name="Hauser L."/>
            <person name="Markowitz V."/>
            <person name="Cheng J.-F."/>
            <person name="Hugenholtz P."/>
            <person name="Woyke T."/>
            <person name="Wu D."/>
            <person name="Spring S."/>
            <person name="Schroeder M."/>
            <person name="Brambilla E."/>
            <person name="Klenk H.-P."/>
            <person name="Eisen J.A."/>
        </authorList>
    </citation>
    <scope>NUCLEOTIDE SEQUENCE [LARGE SCALE GENOMIC DNA]</scope>
    <source>
        <strain evidence="7 8">DSM 5069</strain>
    </source>
</reference>
<dbReference type="AlphaFoldDB" id="F7YXG6"/>
<keyword evidence="4" id="KW-0788">Thiol protease</keyword>
<dbReference type="KEGG" id="tta:Theth_1957"/>
<organism evidence="7 8">
    <name type="scientific">Pseudothermotoga thermarum DSM 5069</name>
    <dbReference type="NCBI Taxonomy" id="688269"/>
    <lineage>
        <taxon>Bacteria</taxon>
        <taxon>Thermotogati</taxon>
        <taxon>Thermotogota</taxon>
        <taxon>Thermotogae</taxon>
        <taxon>Thermotogales</taxon>
        <taxon>Thermotogaceae</taxon>
        <taxon>Pseudothermotoga</taxon>
    </lineage>
</organism>
<evidence type="ECO:0000256" key="2">
    <source>
        <dbReference type="ARBA" id="ARBA00022670"/>
    </source>
</evidence>
<dbReference type="GO" id="GO:0006508">
    <property type="term" value="P:proteolysis"/>
    <property type="evidence" value="ECO:0007669"/>
    <property type="project" value="UniProtKB-KW"/>
</dbReference>
<evidence type="ECO:0000256" key="5">
    <source>
        <dbReference type="ARBA" id="ARBA00044503"/>
    </source>
</evidence>
<evidence type="ECO:0000256" key="3">
    <source>
        <dbReference type="ARBA" id="ARBA00022801"/>
    </source>
</evidence>
<dbReference type="SUPFAM" id="SSF118010">
    <property type="entry name" value="TM1457-like"/>
    <property type="match status" value="1"/>
</dbReference>
<sequence>MMKMTKITFFVKDGNYVGFSAVGHTNYAEKGKDIVCAAVSALVQHTARALVSRSKALFKKDDGFMEVNLVQPDQISQVLMEELYKSLLDLQSQFPRNIRLEVKNHENRNTVVRT</sequence>
<protein>
    <recommendedName>
        <fullName evidence="6">Ribosomal processing cysteine protease Prp</fullName>
    </recommendedName>
</protein>